<proteinExistence type="predicted"/>
<evidence type="ECO:0000313" key="2">
    <source>
        <dbReference type="Proteomes" id="UP001431181"/>
    </source>
</evidence>
<organism evidence="1 2">
    <name type="scientific">Marinomonas rhodophyticola</name>
    <dbReference type="NCBI Taxonomy" id="2992803"/>
    <lineage>
        <taxon>Bacteria</taxon>
        <taxon>Pseudomonadati</taxon>
        <taxon>Pseudomonadota</taxon>
        <taxon>Gammaproteobacteria</taxon>
        <taxon>Oceanospirillales</taxon>
        <taxon>Oceanospirillaceae</taxon>
        <taxon>Marinomonas</taxon>
    </lineage>
</organism>
<sequence>MENTGLNPYKELYDPDYSGNINEVDCYPKPTWMINESVFDNTWELSRTGYDIENFKKTTLENYHFLKKPLQMSY</sequence>
<dbReference type="RefSeq" id="WP_265218640.1">
    <property type="nucleotide sequence ID" value="NZ_JAPEUL010000007.1"/>
</dbReference>
<dbReference type="EMBL" id="JAPEUL010000007">
    <property type="protein sequence ID" value="MCW4629444.1"/>
    <property type="molecule type" value="Genomic_DNA"/>
</dbReference>
<protein>
    <submittedName>
        <fullName evidence="1">Uncharacterized protein</fullName>
    </submittedName>
</protein>
<evidence type="ECO:0000313" key="1">
    <source>
        <dbReference type="EMBL" id="MCW4629444.1"/>
    </source>
</evidence>
<accession>A0ABT3KFX8</accession>
<name>A0ABT3KFX8_9GAMM</name>
<comment type="caution">
    <text evidence="1">The sequence shown here is derived from an EMBL/GenBank/DDBJ whole genome shotgun (WGS) entry which is preliminary data.</text>
</comment>
<dbReference type="Proteomes" id="UP001431181">
    <property type="component" value="Unassembled WGS sequence"/>
</dbReference>
<reference evidence="1" key="1">
    <citation type="submission" date="2022-11" db="EMBL/GenBank/DDBJ databases">
        <title>Marinomonas sp. nov., isolated from marine algae.</title>
        <authorList>
            <person name="Choi D.G."/>
            <person name="Kim J.M."/>
            <person name="Lee J.K."/>
            <person name="Baek J.H."/>
            <person name="Jeon C.O."/>
        </authorList>
    </citation>
    <scope>NUCLEOTIDE SEQUENCE</scope>
    <source>
        <strain evidence="1">KJ51-3</strain>
    </source>
</reference>
<gene>
    <name evidence="1" type="ORF">ONZ52_10900</name>
</gene>
<keyword evidence="2" id="KW-1185">Reference proteome</keyword>